<feature type="coiled-coil region" evidence="14">
    <location>
        <begin position="1838"/>
        <end position="1886"/>
    </location>
</feature>
<dbReference type="InterPro" id="IPR041228">
    <property type="entry name" value="Dynein_C"/>
</dbReference>
<dbReference type="Pfam" id="PF03028">
    <property type="entry name" value="Dynein_heavy"/>
    <property type="match status" value="1"/>
</dbReference>
<evidence type="ECO:0000256" key="3">
    <source>
        <dbReference type="ARBA" id="ARBA00022490"/>
    </source>
</evidence>
<keyword evidence="4" id="KW-0493">Microtubule</keyword>
<dbReference type="InterPro" id="IPR041589">
    <property type="entry name" value="DNAH3_AAA_lid_1"/>
</dbReference>
<sequence length="2616" mass="305295">APDEIIQYVEEHTAQISTIKGTRHVKPFQNEVDYWEKSIAQISELCDGLFNVQRQWLYMEGIFTSDDVQRQLSRETTEFKYINKIWQDEIIAKIRENSNALYVATKLNLFDKIQNLLKYLENIQKKMEDYLETKRSIFPRFYFISNEELVEILSLSRQPDLIQIHLKKLFDNIKSLRLLIKKTILANGIQSNEDEQINLISTLSLEGNVENWLKDLEIKMQITVREYLKNSLSALKLQLKKRDKWIKDWPSQCCVTASEIEWTSATTKALLTCQADGSLKPLKKLFHTQIKILDRYSNMSRISLDKILRLRVIGIITKEVHGRDIIERLIKTQTMDLQSFEWQMQLRFYWERHEHNEDCIIRQTITRFTYNYEYLGCTSRLVISPLTDRCYITLTTALHLFRGGSSKGPAGTGKTETIKDLGKNFAIYVVVQNCSESLDYKSMGKMFSGFAQSGAWGCFDEFNRINIEVLSVVAQQIHSILTALSLRQKQFVFEGKEIPLLPQVGIFITMNPGYAGRTELPDNLKSMFRPVSMIVPDSIYIAENFLFSEGFQNTRNLARKVYTLYQLSTQQLSKQDHYDFGLRSLTAVLRYAGEKKRINLKMTDNEVLLLSMLDMNAPKMTAQDLPFFKNIVEDLFPGIDIPKIDYSKLIEAIEYEMNIHHLQITQTSIDKVIQLYETHHSRHSVMLVGKTLSGKTTTWKLFKYALITLNKQGFSEYNKVMEYPINPKAVSLGELYGQFNLATNEWNDGILSMIMRQVCADEKSDEKLILFDAPIDTSWIESMNSLMDDNKLLTLANGERISMPSQVTLLFETEDLSTASPATVSRAGIVYCDYEKLRWKPYLESWLKQKTSQDLQTEFSNCITKYLEPIMKYKHIHCKELIPIHELNGIISLTRLFDTFWYLNEIQIQLNENETISGRLIEMWFVFCLIWSIAASVNDEGRKKIDIFFRETEGKNFLMTKETTMKNDLGTFPNKDTVFEFYVDTNNRTWIHWEEQLKEGWIYNSEIPFYKMIVPTVDTIRYEYLIHNLLLNKHQVLLVGAIGTGKTTIAENVLKKLDSTLFNILIIHMSAQTTSKMLQDIFEINLEKRTKTIYVPMNGKKMITLIDDMNMPNKDTYSSQPSLELIRMWIDYEFWYDRKTQGVKFIKDMCLLTAMGPPGGGRHQISQRLQSRFNLINMTFPFEHEICRIFGTMLSQKLQSFDDDIKYLDQTITKATIDLYQTIEKKYLPTPTKIHYTFNMRDISRMFEGLLLCHKTIITNKVEFLRLWIHEAHRVYSDRFMTNNDHELFIKILSEKLAFYFDQVYHNVCHNREPPIYSDIMRQDGVYEEIRDYDKLKLFLEQTIQRYNETPLMLSMDLVMFRDAILNICRIIRVLRRPRGNLLLLGIGGSGRQSLVRLAAFICDTVMFQIEIGRRYGYGEFKEDLRRLMKLCSISNREAVFLFIDTQIIDTFFLEDINALLHTGEVPNLFRNEDIQEIRNQLSSTINQQGILDTNLNIMQFFYNRVKSNLHIAICMSPFGETFRNYIRMYPALVNCTTVINFSEWPHEALIDVAHYFLTKSNFGLEHKEITHRTLADLCAFIHLSSKTLATRMKDELRREIYITPTNYLQFVSNYSRLFEEEKVKIQHEYNRLQMGIIKVAETREKVAEISLELEKKKILVAQLQRECEDFLEKIVEQKNSASERERQVQAFGARIGEEEIRCQTIAATAHEELTEVEPLLIKANEALEQLTKRDIGEVKAYVHPPSQVEKVMKALMILKGKEDTWEEAKKDLANKFPKDDITDRTLRRMQPFINDMELVPEKLKSVSSAASALCTWIRAIESYARVYRIVQPKKERYHKALFELNEKQNLLEQSKNELLNIQKKIEKLRLDYELKIKEKDILQRNADETAMFLDRATKLLDGVAEKRTIWDMTSNELKENLDNLLGNSLLACAFLSYMGPFLSNYRDEIIHQIWEKELMRNGIHFKTDFNFANFMTTPSIIREWNIQGLPRDNFSTENAILATRTLSYPLFEPPILQLNTILEESNKRSPLIFLLSPGVDPAPKLQQLAEDKMMAKSRYYTLSLGQGQAPRARKLLEAGMKKGHWVFFANCHLSISWLPELDKIVEQLQTAAVHSDFRLWLSSSPTIDFPISILQIGLKITNEPQKGIKANMKRLYELITPEQFQRVKQDEKYRKLLFTLTFFHSIIIERKKFLQLGWNIHYTFNDSDFQISENLLAIYLDIYDKTPFDALKYLIAIVIYGGHCTDEWDMRLLHTYIDSYIRNEVLEVMYYKLSSLPYYYMPRDGTFKLYKDFINSMPTTDHPEAFGQHPNADIASQIQESKTLFDTLLAVLPQKSSSTVEKEVENEVAKAASEMLKLMPHQIDIEAVKKYMLIDTSPLSVVLLQEAERYNVLLLNITIALNDLLKSIEGLVVMTVELDELFKCIYEGRLPYAWQRTYQSLKPLPTWFQDLRQRINFFNSWIESQRQPIIYWISAFSYPTAFLTAVLQRTARKDQIGVDQLSWEFEVNKTDDKYLADIDDGVYVTGLYLEGAGWDRKQGTLCEAKSMELVTLMPTIHFRPVEHKKKMTRGLYIAPCYYSSIRVGSFIVAVELKTGSMSAEHWIKRATALLMNLDN</sequence>
<dbReference type="FunFam" id="1.10.8.710:FF:000001">
    <property type="entry name" value="Dynein axonemal heavy chain 2"/>
    <property type="match status" value="1"/>
</dbReference>
<evidence type="ECO:0000259" key="21">
    <source>
        <dbReference type="Pfam" id="PF17857"/>
    </source>
</evidence>
<dbReference type="InterPro" id="IPR042222">
    <property type="entry name" value="Dynein_2_N"/>
</dbReference>
<keyword evidence="9 14" id="KW-0175">Coiled coil</keyword>
<dbReference type="InterPro" id="IPR041466">
    <property type="entry name" value="Dynein_AAA5_ext"/>
</dbReference>
<dbReference type="GO" id="GO:0005524">
    <property type="term" value="F:ATP binding"/>
    <property type="evidence" value="ECO:0007669"/>
    <property type="project" value="UniProtKB-KW"/>
</dbReference>
<dbReference type="Gene3D" id="3.10.490.20">
    <property type="match status" value="1"/>
</dbReference>
<dbReference type="Pfam" id="PF18199">
    <property type="entry name" value="Dynein_C"/>
    <property type="match status" value="1"/>
</dbReference>
<comment type="subcellular location">
    <subcellularLocation>
        <location evidence="1">Cytoplasm</location>
        <location evidence="1">Cytoskeleton</location>
        <location evidence="1">Cilium axoneme</location>
    </subcellularLocation>
</comment>
<dbReference type="InterPro" id="IPR024317">
    <property type="entry name" value="Dynein_heavy_chain_D4_dom"/>
</dbReference>
<dbReference type="Pfam" id="PF08393">
    <property type="entry name" value="DHC_N2"/>
    <property type="match status" value="1"/>
</dbReference>
<dbReference type="GO" id="GO:0051959">
    <property type="term" value="F:dynein light intermediate chain binding"/>
    <property type="evidence" value="ECO:0007669"/>
    <property type="project" value="InterPro"/>
</dbReference>
<evidence type="ECO:0008006" key="26">
    <source>
        <dbReference type="Google" id="ProtNLM"/>
    </source>
</evidence>
<dbReference type="FunFam" id="3.40.50.300:FF:000153">
    <property type="entry name" value="Dynein axonemal heavy chain 1"/>
    <property type="match status" value="1"/>
</dbReference>
<dbReference type="GO" id="GO:0045505">
    <property type="term" value="F:dynein intermediate chain binding"/>
    <property type="evidence" value="ECO:0007669"/>
    <property type="project" value="InterPro"/>
</dbReference>
<dbReference type="FunFam" id="1.20.920.30:FF:000005">
    <property type="entry name" value="Dynein, axonemal, heavy chain 2"/>
    <property type="match status" value="1"/>
</dbReference>
<dbReference type="InterPro" id="IPR026983">
    <property type="entry name" value="DHC"/>
</dbReference>
<feature type="domain" description="Dynein heavy chain linker" evidence="16">
    <location>
        <begin position="3"/>
        <end position="230"/>
    </location>
</feature>
<feature type="domain" description="Dynein heavy chain hydrolytic ATP-binding dynein motor region" evidence="17">
    <location>
        <begin position="370"/>
        <end position="696"/>
    </location>
</feature>
<keyword evidence="12" id="KW-0206">Cytoskeleton</keyword>
<dbReference type="GO" id="GO:0005930">
    <property type="term" value="C:axoneme"/>
    <property type="evidence" value="ECO:0007669"/>
    <property type="project" value="UniProtKB-SubCell"/>
</dbReference>
<evidence type="ECO:0000259" key="20">
    <source>
        <dbReference type="Pfam" id="PF17852"/>
    </source>
</evidence>
<keyword evidence="13" id="KW-0966">Cell projection</keyword>
<dbReference type="Gene3D" id="1.20.140.100">
    <property type="entry name" value="Dynein heavy chain, N-terminal domain 2"/>
    <property type="match status" value="1"/>
</dbReference>
<accession>A0A818WAP0</accession>
<dbReference type="Pfam" id="PF18198">
    <property type="entry name" value="AAA_lid_11"/>
    <property type="match status" value="1"/>
</dbReference>
<feature type="domain" description="Dynein heavy chain 3 AAA+ lid" evidence="21">
    <location>
        <begin position="1215"/>
        <end position="1308"/>
    </location>
</feature>
<feature type="domain" description="Dynein heavy chain region D6 P-loop" evidence="15">
    <location>
        <begin position="2028"/>
        <end position="2142"/>
    </location>
</feature>
<keyword evidence="11" id="KW-0505">Motor protein</keyword>
<comment type="similarity">
    <text evidence="2">Belongs to the dynein heavy chain family.</text>
</comment>
<keyword evidence="5" id="KW-0677">Repeat</keyword>
<dbReference type="Gene3D" id="1.20.920.20">
    <property type="match status" value="1"/>
</dbReference>
<dbReference type="InterPro" id="IPR035699">
    <property type="entry name" value="AAA_6"/>
</dbReference>
<evidence type="ECO:0000256" key="5">
    <source>
        <dbReference type="ARBA" id="ARBA00022737"/>
    </source>
</evidence>
<feature type="domain" description="Dynein heavy chain AAA lid" evidence="22">
    <location>
        <begin position="2174"/>
        <end position="2313"/>
    </location>
</feature>
<dbReference type="FunFam" id="3.20.180.20:FF:000001">
    <property type="entry name" value="Dynein axonemal heavy chain 5"/>
    <property type="match status" value="1"/>
</dbReference>
<gene>
    <name evidence="24" type="ORF">OTI717_LOCUS13906</name>
</gene>
<dbReference type="GO" id="GO:0008569">
    <property type="term" value="F:minus-end-directed microtubule motor activity"/>
    <property type="evidence" value="ECO:0007669"/>
    <property type="project" value="InterPro"/>
</dbReference>
<dbReference type="FunFam" id="3.40.50.300:FF:000044">
    <property type="entry name" value="Dynein heavy chain 5, axonemal"/>
    <property type="match status" value="1"/>
</dbReference>
<evidence type="ECO:0000256" key="9">
    <source>
        <dbReference type="ARBA" id="ARBA00023054"/>
    </source>
</evidence>
<name>A0A818WAP0_9BILA</name>
<dbReference type="GO" id="GO:0030286">
    <property type="term" value="C:dynein complex"/>
    <property type="evidence" value="ECO:0007669"/>
    <property type="project" value="UniProtKB-KW"/>
</dbReference>
<feature type="domain" description="Dynein heavy chain AAA 5 extension" evidence="20">
    <location>
        <begin position="860"/>
        <end position="995"/>
    </location>
</feature>
<organism evidence="24 25">
    <name type="scientific">Rotaria sordida</name>
    <dbReference type="NCBI Taxonomy" id="392033"/>
    <lineage>
        <taxon>Eukaryota</taxon>
        <taxon>Metazoa</taxon>
        <taxon>Spiralia</taxon>
        <taxon>Gnathifera</taxon>
        <taxon>Rotifera</taxon>
        <taxon>Eurotatoria</taxon>
        <taxon>Bdelloidea</taxon>
        <taxon>Philodinida</taxon>
        <taxon>Philodinidae</taxon>
        <taxon>Rotaria</taxon>
    </lineage>
</organism>
<dbReference type="InterPro" id="IPR027417">
    <property type="entry name" value="P-loop_NTPase"/>
</dbReference>
<dbReference type="Pfam" id="PF17857">
    <property type="entry name" value="AAA_lid_1"/>
    <property type="match status" value="1"/>
</dbReference>
<dbReference type="Gene3D" id="1.10.8.720">
    <property type="entry name" value="Region D6 of dynein motor"/>
    <property type="match status" value="1"/>
</dbReference>
<dbReference type="FunFam" id="1.20.920.20:FF:000001">
    <property type="entry name" value="dynein heavy chain 2, axonemal"/>
    <property type="match status" value="1"/>
</dbReference>
<evidence type="ECO:0000256" key="14">
    <source>
        <dbReference type="SAM" id="Coils"/>
    </source>
</evidence>
<dbReference type="InterPro" id="IPR042228">
    <property type="entry name" value="Dynein_linker_3"/>
</dbReference>
<dbReference type="Gene3D" id="3.20.180.20">
    <property type="entry name" value="Dynein heavy chain, N-terminal domain 2"/>
    <property type="match status" value="1"/>
</dbReference>
<dbReference type="FunFam" id="3.10.490.20:FF:000008">
    <property type="entry name" value="dynein heavy chain 2, axonemal"/>
    <property type="match status" value="1"/>
</dbReference>
<dbReference type="Proteomes" id="UP000663823">
    <property type="component" value="Unassembled WGS sequence"/>
</dbReference>
<dbReference type="PANTHER" id="PTHR22878">
    <property type="entry name" value="DYNEIN HEAVY CHAIN 6, AXONEMAL-LIKE-RELATED"/>
    <property type="match status" value="1"/>
</dbReference>
<feature type="coiled-coil region" evidence="14">
    <location>
        <begin position="1647"/>
        <end position="1681"/>
    </location>
</feature>
<dbReference type="Gene3D" id="1.20.1270.280">
    <property type="match status" value="1"/>
</dbReference>
<evidence type="ECO:0000259" key="22">
    <source>
        <dbReference type="Pfam" id="PF18198"/>
    </source>
</evidence>
<keyword evidence="8" id="KW-0243">Dynein</keyword>
<evidence type="ECO:0000256" key="12">
    <source>
        <dbReference type="ARBA" id="ARBA00023212"/>
    </source>
</evidence>
<dbReference type="Pfam" id="PF12780">
    <property type="entry name" value="AAA_8"/>
    <property type="match status" value="1"/>
</dbReference>
<keyword evidence="3" id="KW-0963">Cytoplasm</keyword>
<dbReference type="Gene3D" id="3.40.50.300">
    <property type="entry name" value="P-loop containing nucleotide triphosphate hydrolases"/>
    <property type="match status" value="4"/>
</dbReference>
<evidence type="ECO:0000313" key="25">
    <source>
        <dbReference type="Proteomes" id="UP000663823"/>
    </source>
</evidence>
<evidence type="ECO:0000259" key="15">
    <source>
        <dbReference type="Pfam" id="PF03028"/>
    </source>
</evidence>
<keyword evidence="6" id="KW-0547">Nucleotide-binding</keyword>
<evidence type="ECO:0000256" key="4">
    <source>
        <dbReference type="ARBA" id="ARBA00022701"/>
    </source>
</evidence>
<dbReference type="FunFam" id="3.40.50.300:FF:002141">
    <property type="entry name" value="Dynein heavy chain"/>
    <property type="match status" value="1"/>
</dbReference>
<dbReference type="InterPro" id="IPR004273">
    <property type="entry name" value="Dynein_heavy_D6_P-loop"/>
</dbReference>
<evidence type="ECO:0000256" key="10">
    <source>
        <dbReference type="ARBA" id="ARBA00023069"/>
    </source>
</evidence>
<reference evidence="24" key="1">
    <citation type="submission" date="2021-02" db="EMBL/GenBank/DDBJ databases">
        <authorList>
            <person name="Nowell W R."/>
        </authorList>
    </citation>
    <scope>NUCLEOTIDE SEQUENCE</scope>
</reference>
<evidence type="ECO:0000256" key="7">
    <source>
        <dbReference type="ARBA" id="ARBA00022840"/>
    </source>
</evidence>
<dbReference type="InterPro" id="IPR013602">
    <property type="entry name" value="Dynein_heavy_linker"/>
</dbReference>
<proteinExistence type="inferred from homology"/>
<dbReference type="Gene3D" id="1.20.58.1120">
    <property type="match status" value="1"/>
</dbReference>
<evidence type="ECO:0000256" key="1">
    <source>
        <dbReference type="ARBA" id="ARBA00004430"/>
    </source>
</evidence>
<evidence type="ECO:0000313" key="24">
    <source>
        <dbReference type="EMBL" id="CAF3722315.1"/>
    </source>
</evidence>
<dbReference type="Gene3D" id="1.20.920.30">
    <property type="match status" value="1"/>
</dbReference>
<keyword evidence="10" id="KW-0969">Cilium</keyword>
<evidence type="ECO:0000259" key="19">
    <source>
        <dbReference type="Pfam" id="PF12780"/>
    </source>
</evidence>
<dbReference type="GO" id="GO:0007018">
    <property type="term" value="P:microtubule-based movement"/>
    <property type="evidence" value="ECO:0007669"/>
    <property type="project" value="InterPro"/>
</dbReference>
<evidence type="ECO:0000256" key="11">
    <source>
        <dbReference type="ARBA" id="ARBA00023175"/>
    </source>
</evidence>
<dbReference type="Pfam" id="PF12774">
    <property type="entry name" value="AAA_6"/>
    <property type="match status" value="1"/>
</dbReference>
<evidence type="ECO:0000259" key="17">
    <source>
        <dbReference type="Pfam" id="PF12774"/>
    </source>
</evidence>
<dbReference type="InterPro" id="IPR043160">
    <property type="entry name" value="Dynein_C_barrel"/>
</dbReference>
<dbReference type="GO" id="GO:0005874">
    <property type="term" value="C:microtubule"/>
    <property type="evidence" value="ECO:0007669"/>
    <property type="project" value="UniProtKB-KW"/>
</dbReference>
<feature type="non-terminal residue" evidence="24">
    <location>
        <position position="1"/>
    </location>
</feature>
<dbReference type="PANTHER" id="PTHR22878:SF68">
    <property type="entry name" value="DYNEIN HEAVY CHAIN 6, AXONEMAL-LIKE"/>
    <property type="match status" value="1"/>
</dbReference>
<evidence type="ECO:0000259" key="23">
    <source>
        <dbReference type="Pfam" id="PF18199"/>
    </source>
</evidence>
<feature type="domain" description="Dynein heavy chain AAA module D4" evidence="19">
    <location>
        <begin position="1356"/>
        <end position="1618"/>
    </location>
</feature>
<dbReference type="InterPro" id="IPR041658">
    <property type="entry name" value="AAA_lid_11"/>
</dbReference>
<dbReference type="InterPro" id="IPR024743">
    <property type="entry name" value="Dynein_HC_stalk"/>
</dbReference>
<dbReference type="Gene3D" id="1.10.8.710">
    <property type="match status" value="1"/>
</dbReference>
<dbReference type="Pfam" id="PF12775">
    <property type="entry name" value="AAA_7"/>
    <property type="match status" value="1"/>
</dbReference>
<dbReference type="InterPro" id="IPR042219">
    <property type="entry name" value="AAA_lid_11_sf"/>
</dbReference>
<dbReference type="EMBL" id="CAJOAX010001516">
    <property type="protein sequence ID" value="CAF3722315.1"/>
    <property type="molecule type" value="Genomic_DNA"/>
</dbReference>
<comment type="caution">
    <text evidence="24">The sequence shown here is derived from an EMBL/GenBank/DDBJ whole genome shotgun (WGS) entry which is preliminary data.</text>
</comment>
<dbReference type="Gene3D" id="1.10.472.130">
    <property type="match status" value="1"/>
</dbReference>
<evidence type="ECO:0000259" key="16">
    <source>
        <dbReference type="Pfam" id="PF08393"/>
    </source>
</evidence>
<feature type="domain" description="Dynein heavy chain coiled coil stalk" evidence="18">
    <location>
        <begin position="1633"/>
        <end position="1956"/>
    </location>
</feature>
<evidence type="ECO:0000256" key="13">
    <source>
        <dbReference type="ARBA" id="ARBA00023273"/>
    </source>
</evidence>
<evidence type="ECO:0000256" key="2">
    <source>
        <dbReference type="ARBA" id="ARBA00008887"/>
    </source>
</evidence>
<dbReference type="SUPFAM" id="SSF52540">
    <property type="entry name" value="P-loop containing nucleoside triphosphate hydrolases"/>
    <property type="match status" value="4"/>
</dbReference>
<evidence type="ECO:0000256" key="8">
    <source>
        <dbReference type="ARBA" id="ARBA00023017"/>
    </source>
</evidence>
<evidence type="ECO:0000256" key="6">
    <source>
        <dbReference type="ARBA" id="ARBA00022741"/>
    </source>
</evidence>
<keyword evidence="7" id="KW-0067">ATP-binding</keyword>
<feature type="domain" description="Dynein heavy chain C-terminal" evidence="23">
    <location>
        <begin position="2320"/>
        <end position="2612"/>
    </location>
</feature>
<evidence type="ECO:0000259" key="18">
    <source>
        <dbReference type="Pfam" id="PF12777"/>
    </source>
</evidence>
<dbReference type="Pfam" id="PF17852">
    <property type="entry name" value="Dynein_AAA_lid"/>
    <property type="match status" value="1"/>
</dbReference>
<dbReference type="Pfam" id="PF12777">
    <property type="entry name" value="MT"/>
    <property type="match status" value="1"/>
</dbReference>
<protein>
    <recommendedName>
        <fullName evidence="26">Dynein heavy chain 2, axonemal</fullName>
    </recommendedName>
</protein>
<dbReference type="InterPro" id="IPR043157">
    <property type="entry name" value="Dynein_AAA1S"/>
</dbReference>